<accession>A0ABV0F3F9</accession>
<dbReference type="EMBL" id="MAEI02000001">
    <property type="protein sequence ID" value="MEO1782594.1"/>
    <property type="molecule type" value="Genomic_DNA"/>
</dbReference>
<protein>
    <submittedName>
        <fullName evidence="1">Uncharacterized protein</fullName>
    </submittedName>
</protein>
<proteinExistence type="predicted"/>
<evidence type="ECO:0000313" key="2">
    <source>
        <dbReference type="Proteomes" id="UP001429357"/>
    </source>
</evidence>
<dbReference type="Proteomes" id="UP001429357">
    <property type="component" value="Unassembled WGS sequence"/>
</dbReference>
<keyword evidence="2" id="KW-1185">Reference proteome</keyword>
<comment type="caution">
    <text evidence="1">The sequence shown here is derived from an EMBL/GenBank/DDBJ whole genome shotgun (WGS) entry which is preliminary data.</text>
</comment>
<name>A0ABV0F3F9_9ENTE</name>
<reference evidence="1 2" key="2">
    <citation type="submission" date="2024-02" db="EMBL/GenBank/DDBJ databases">
        <title>The Genome Sequence of Enterococcus diestrammenae JM9A.</title>
        <authorList>
            <person name="Earl A."/>
            <person name="Manson A."/>
            <person name="Gilmore M."/>
            <person name="Sanders J."/>
            <person name="Shea T."/>
            <person name="Howe W."/>
            <person name="Livny J."/>
            <person name="Cuomo C."/>
            <person name="Neafsey D."/>
            <person name="Birren B."/>
        </authorList>
    </citation>
    <scope>NUCLEOTIDE SEQUENCE [LARGE SCALE GENOMIC DNA]</scope>
    <source>
        <strain evidence="1 2">JM9A</strain>
    </source>
</reference>
<organism evidence="1 2">
    <name type="scientific">Enterococcus diestrammenae</name>
    <dbReference type="NCBI Taxonomy" id="1155073"/>
    <lineage>
        <taxon>Bacteria</taxon>
        <taxon>Bacillati</taxon>
        <taxon>Bacillota</taxon>
        <taxon>Bacilli</taxon>
        <taxon>Lactobacillales</taxon>
        <taxon>Enterococcaceae</taxon>
        <taxon>Enterococcus</taxon>
    </lineage>
</organism>
<gene>
    <name evidence="1" type="ORF">BAU18_002206</name>
</gene>
<sequence length="49" mass="5834">MYRLALVSKKLIKLGRPFLNPLNTRTEFDWTRNIPQQKNTNPTSKDWCV</sequence>
<evidence type="ECO:0000313" key="1">
    <source>
        <dbReference type="EMBL" id="MEO1782594.1"/>
    </source>
</evidence>
<reference evidence="2" key="1">
    <citation type="submission" date="2016-06" db="EMBL/GenBank/DDBJ databases">
        <title>Four novel species of enterococci isolated from chicken manure.</title>
        <authorList>
            <person name="Van Tyne D."/>
        </authorList>
    </citation>
    <scope>NUCLEOTIDE SEQUENCE [LARGE SCALE GENOMIC DNA]</scope>
    <source>
        <strain evidence="2">JM9A</strain>
    </source>
</reference>